<feature type="transmembrane region" description="Helical" evidence="3">
    <location>
        <begin position="42"/>
        <end position="67"/>
    </location>
</feature>
<keyword evidence="3" id="KW-1133">Transmembrane helix</keyword>
<organism evidence="4 5">
    <name type="scientific">Ascaris lumbricoides</name>
    <name type="common">Giant roundworm</name>
    <dbReference type="NCBI Taxonomy" id="6252"/>
    <lineage>
        <taxon>Eukaryota</taxon>
        <taxon>Metazoa</taxon>
        <taxon>Ecdysozoa</taxon>
        <taxon>Nematoda</taxon>
        <taxon>Chromadorea</taxon>
        <taxon>Rhabditida</taxon>
        <taxon>Spirurina</taxon>
        <taxon>Ascaridomorpha</taxon>
        <taxon>Ascaridoidea</taxon>
        <taxon>Ascarididae</taxon>
        <taxon>Ascaris</taxon>
    </lineage>
</organism>
<evidence type="ECO:0000256" key="1">
    <source>
        <dbReference type="ARBA" id="ARBA00004370"/>
    </source>
</evidence>
<comment type="subcellular location">
    <subcellularLocation>
        <location evidence="1">Membrane</location>
    </subcellularLocation>
</comment>
<dbReference type="PANTHER" id="PTHR10264">
    <property type="entry name" value="BAND 7 PROTEIN-RELATED"/>
    <property type="match status" value="1"/>
</dbReference>
<evidence type="ECO:0000313" key="5">
    <source>
        <dbReference type="WBParaSite" id="ALUE_0001868901-mRNA-1"/>
    </source>
</evidence>
<keyword evidence="3" id="KW-0812">Transmembrane</keyword>
<dbReference type="InterPro" id="IPR043202">
    <property type="entry name" value="Band-7_stomatin-like"/>
</dbReference>
<evidence type="ECO:0000256" key="3">
    <source>
        <dbReference type="SAM" id="Phobius"/>
    </source>
</evidence>
<evidence type="ECO:0000313" key="4">
    <source>
        <dbReference type="Proteomes" id="UP000036681"/>
    </source>
</evidence>
<reference evidence="5" key="1">
    <citation type="submission" date="2017-02" db="UniProtKB">
        <authorList>
            <consortium name="WormBaseParasite"/>
        </authorList>
    </citation>
    <scope>IDENTIFICATION</scope>
</reference>
<dbReference type="GO" id="GO:0005886">
    <property type="term" value="C:plasma membrane"/>
    <property type="evidence" value="ECO:0007669"/>
    <property type="project" value="InterPro"/>
</dbReference>
<keyword evidence="2 3" id="KW-0472">Membrane</keyword>
<dbReference type="WBParaSite" id="ALUE_0001868901-mRNA-1">
    <property type="protein sequence ID" value="ALUE_0001868901-mRNA-1"/>
    <property type="gene ID" value="ALUE_0001868901"/>
</dbReference>
<proteinExistence type="predicted"/>
<name>A0A0M3IJ89_ASCLU</name>
<evidence type="ECO:0000256" key="2">
    <source>
        <dbReference type="ARBA" id="ARBA00023136"/>
    </source>
</evidence>
<dbReference type="AlphaFoldDB" id="A0A0M3IJ89"/>
<sequence length="106" mass="11798">MARLTHRFTTTTNTTNINTAIAISDAHISADTYDTGVGFCGWLIITLSWVILISTFPISVCFCVKVVQEYERAVIFRLGRLIGGGAKGPGKLFFVSQNIVHIYDWR</sequence>
<dbReference type="Proteomes" id="UP000036681">
    <property type="component" value="Unplaced"/>
</dbReference>
<accession>A0A0M3IJ89</accession>
<dbReference type="PANTHER" id="PTHR10264:SF127">
    <property type="entry name" value="PODOCIN"/>
    <property type="match status" value="1"/>
</dbReference>
<protein>
    <submittedName>
        <fullName evidence="5">Transmembrane protein</fullName>
    </submittedName>
</protein>
<keyword evidence="4" id="KW-1185">Reference proteome</keyword>